<evidence type="ECO:0000256" key="4">
    <source>
        <dbReference type="ARBA" id="ARBA00022806"/>
    </source>
</evidence>
<accession>A0A1I6RJG3</accession>
<dbReference type="GO" id="GO:0006310">
    <property type="term" value="P:DNA recombination"/>
    <property type="evidence" value="ECO:0007669"/>
    <property type="project" value="InterPro"/>
</dbReference>
<keyword evidence="5 10" id="KW-0067">ATP-binding</keyword>
<dbReference type="STRING" id="311180.SAMN04488050_103132"/>
<evidence type="ECO:0000256" key="8">
    <source>
        <dbReference type="ARBA" id="ARBA00034617"/>
    </source>
</evidence>
<evidence type="ECO:0000313" key="14">
    <source>
        <dbReference type="EMBL" id="SFS64815.1"/>
    </source>
</evidence>
<evidence type="ECO:0000256" key="6">
    <source>
        <dbReference type="ARBA" id="ARBA00023125"/>
    </source>
</evidence>
<keyword evidence="15" id="KW-1185">Reference proteome</keyword>
<dbReference type="InterPro" id="IPR001650">
    <property type="entry name" value="Helicase_C-like"/>
</dbReference>
<dbReference type="Proteomes" id="UP000199392">
    <property type="component" value="Unassembled WGS sequence"/>
</dbReference>
<evidence type="ECO:0000256" key="10">
    <source>
        <dbReference type="PROSITE-ProRule" id="PRU00560"/>
    </source>
</evidence>
<keyword evidence="3 10" id="KW-0378">Hydrolase</keyword>
<name>A0A1I6RJG3_9RHOB</name>
<comment type="similarity">
    <text evidence="1">Belongs to the helicase family. RecQ subfamily.</text>
</comment>
<dbReference type="Pfam" id="PF00271">
    <property type="entry name" value="Helicase_C"/>
    <property type="match status" value="1"/>
</dbReference>
<evidence type="ECO:0000259" key="13">
    <source>
        <dbReference type="PROSITE" id="PS51198"/>
    </source>
</evidence>
<dbReference type="GO" id="GO:0005737">
    <property type="term" value="C:cytoplasm"/>
    <property type="evidence" value="ECO:0007669"/>
    <property type="project" value="TreeGrafter"/>
</dbReference>
<organism evidence="14 15">
    <name type="scientific">Alloyangia pacifica</name>
    <dbReference type="NCBI Taxonomy" id="311180"/>
    <lineage>
        <taxon>Bacteria</taxon>
        <taxon>Pseudomonadati</taxon>
        <taxon>Pseudomonadota</taxon>
        <taxon>Alphaproteobacteria</taxon>
        <taxon>Rhodobacterales</taxon>
        <taxon>Roseobacteraceae</taxon>
        <taxon>Alloyangia</taxon>
    </lineage>
</organism>
<dbReference type="Pfam" id="PF13245">
    <property type="entry name" value="AAA_19"/>
    <property type="match status" value="1"/>
</dbReference>
<dbReference type="GO" id="GO:0005524">
    <property type="term" value="F:ATP binding"/>
    <property type="evidence" value="ECO:0007669"/>
    <property type="project" value="UniProtKB-UniRule"/>
</dbReference>
<dbReference type="GO" id="GO:0009378">
    <property type="term" value="F:four-way junction helicase activity"/>
    <property type="evidence" value="ECO:0007669"/>
    <property type="project" value="TreeGrafter"/>
</dbReference>
<dbReference type="GO" id="GO:0005694">
    <property type="term" value="C:chromosome"/>
    <property type="evidence" value="ECO:0007669"/>
    <property type="project" value="TreeGrafter"/>
</dbReference>
<dbReference type="SMART" id="SM00490">
    <property type="entry name" value="HELICc"/>
    <property type="match status" value="1"/>
</dbReference>
<feature type="domain" description="Helicase ATP-binding" evidence="11">
    <location>
        <begin position="260"/>
        <end position="437"/>
    </location>
</feature>
<dbReference type="GO" id="GO:0043138">
    <property type="term" value="F:3'-5' DNA helicase activity"/>
    <property type="evidence" value="ECO:0007669"/>
    <property type="project" value="UniProtKB-EC"/>
</dbReference>
<dbReference type="CDD" id="cd18018">
    <property type="entry name" value="DEXHc_RecQ4-like"/>
    <property type="match status" value="1"/>
</dbReference>
<dbReference type="SMART" id="SM00487">
    <property type="entry name" value="DEXDc"/>
    <property type="match status" value="1"/>
</dbReference>
<dbReference type="PROSITE" id="PS51194">
    <property type="entry name" value="HELICASE_CTER"/>
    <property type="match status" value="1"/>
</dbReference>
<keyword evidence="7" id="KW-0413">Isomerase</keyword>
<dbReference type="RefSeq" id="WP_245696020.1">
    <property type="nucleotide sequence ID" value="NZ_FNCL01000003.1"/>
</dbReference>
<dbReference type="GO" id="GO:0016787">
    <property type="term" value="F:hydrolase activity"/>
    <property type="evidence" value="ECO:0007669"/>
    <property type="project" value="UniProtKB-UniRule"/>
</dbReference>
<sequence>MAGALDQLEADLGETRHLIGHNILRHDLPHLAAMRPRLLQLAEAPIDTLWLNPLAFPRNPYHHLVKHYHDGRLLSGHVNDPEADARLVFDVLQNQLNAFRALNATAPETVTAYHYLTTRDEQDQGFNAVFSYVRGASVPTGAEARQALQGLLADEACATAVQDVLDQVGAPHTGWPLAYAVAWISVAGGDSVMPPWVRMQFPDAARMVKRLRDTACDAADCAWCREKADPVKALSRWFGFDGFRPAPTDADGRPLQERIVDEGMRGNSLLGILPTGTGKSVCYQIPALAKFDRTGALTVVISPLVALMADQVAGMERAGISSAVTVNGMLSLPERQDALDRVCMGEAAMLLISPEQLRSISVRSALKQREIGLWVLDEAHCVSKWGHDFRPDYRYISRFIRETAGDGDPAPVICLTATAKPEVVADIRDHFHQRLGTELLLLDGGASRSNLSFEVRATGKRTKLADILDVIEQRLPAEGASGAVVYCATRKATEDVAQFLQQQGLLAERYHAGLTPDEKKTIQERFRVGELRVIAATNAFGMGIDKPDIRLVVHGDIPGSLENYLQEAGRAGRDRDHANCVLLYAPDDVERQFQLSARSRLDRREIGAILKALRRMDVRTRSTGTVVATSGEIVRQEHDREFQRESATDDTRVKTAVSWLEEARLVSREENRVQVFPSSLRVRDTKEAGLRLDKAQITGMRRTQLMDIVRHLMNAPPDEGISTDELTGVSGLTGGQLTKAMADLETLGIARNDTAVTVFVHFGVPDDSRKRLSQTTRLETDLIAFMREEAPDAEDAVSTPFNLQLASQQLRDQGHSHVRPDVVEKLLRGMARDGRDLDGGKGNVRLRKASRDTLFVTLQRSWSVLEQSAALRRQAGEALVEHLLGRLEKGQRGKDQQIETTLGDMLASLTSDAFLRSQVKEMTRLMDRGLLWLHEQEVVTLGKGLTVFRPAMTVQLAPGKTQFLVKDFAPLQEHYDEQTVQTHVMAAYAETGLSSMQDAIRLTEDYFALDQEGFMGRWMKGKTTEVKRQTTGKSWQNVVEVLDNPVQQKIVADDRDATNVLVLAGPGSGKTRVLVHRIAYLIRVRREDPRSILVLSYNRHAAVEIRARLRHLVGDEAFGVTVSTCHAMAMRLVGASFAGAQAESRDFDGIVMEAVRQLTGEGLSKTEAEAQRETLIQGYRWILVDEYQDIGPEEYALIAAVAGRTIDDEDMKLSLFAVGDDDQNIYAFAGASIKFIRQFEQDYRAKPEFLVENYRSTRHIIEASNTVIAGASDRMKLGHDITIDRKRRKEAAGGVMETCDPVGQGRVQLIHCPPGDRSQAVVAVSELQRLQAQEPGWNWSRTAIIARNWRQLAPVRSFAEAQGIPVEMANESLPSLWRLREMRQFIDRMSRDRTHVLGVTDLLDVVNALQSNRWTNLIAEGIAALAQEIGTGQVSVPDLIEWFGEWARDARGEQRGLLLMTAHRAKGLEFDDVVILNGGWDRPSRNEDLDAPRRLFYVAMTRARRSLAVMTQGAHAFMPADGDNILRRQTALPDARELPPDRTYLMPDMSQVFIDWPGRLRDEDRCLAAIAEAQVGDRLALVKDGSRWAVRDLDGRTLIMMKGGWDVPAGQRIVSTEVGAIVSRRAHESSEEHRSKLRRDTWEVVLPEIVLEAC</sequence>
<evidence type="ECO:0000256" key="2">
    <source>
        <dbReference type="ARBA" id="ARBA00022741"/>
    </source>
</evidence>
<feature type="binding site" evidence="10">
    <location>
        <begin position="1064"/>
        <end position="1071"/>
    </location>
    <ligand>
        <name>ATP</name>
        <dbReference type="ChEBI" id="CHEBI:30616"/>
    </ligand>
</feature>
<dbReference type="InterPro" id="IPR014016">
    <property type="entry name" value="UvrD-like_ATP-bd"/>
</dbReference>
<evidence type="ECO:0000256" key="7">
    <source>
        <dbReference type="ARBA" id="ARBA00023235"/>
    </source>
</evidence>
<keyword evidence="6" id="KW-0238">DNA-binding</keyword>
<evidence type="ECO:0000256" key="1">
    <source>
        <dbReference type="ARBA" id="ARBA00005446"/>
    </source>
</evidence>
<comment type="catalytic activity">
    <reaction evidence="8">
        <text>Couples ATP hydrolysis with the unwinding of duplex DNA by translocating in the 3'-5' direction.</text>
        <dbReference type="EC" id="5.6.2.4"/>
    </reaction>
</comment>
<dbReference type="InterPro" id="IPR027417">
    <property type="entry name" value="P-loop_NTPase"/>
</dbReference>
<dbReference type="Pfam" id="PF13361">
    <property type="entry name" value="UvrD_C"/>
    <property type="match status" value="1"/>
</dbReference>
<dbReference type="InterPro" id="IPR011545">
    <property type="entry name" value="DEAD/DEAH_box_helicase_dom"/>
</dbReference>
<dbReference type="Gene3D" id="3.40.50.300">
    <property type="entry name" value="P-loop containing nucleotide triphosphate hydrolases"/>
    <property type="match status" value="5"/>
</dbReference>
<dbReference type="Pfam" id="PF00270">
    <property type="entry name" value="DEAD"/>
    <property type="match status" value="1"/>
</dbReference>
<dbReference type="InterPro" id="IPR004589">
    <property type="entry name" value="DNA_helicase_ATP-dep_RecQ"/>
</dbReference>
<keyword evidence="2 10" id="KW-0547">Nucleotide-binding</keyword>
<dbReference type="PROSITE" id="PS51198">
    <property type="entry name" value="UVRD_HELICASE_ATP_BIND"/>
    <property type="match status" value="1"/>
</dbReference>
<dbReference type="GO" id="GO:0003677">
    <property type="term" value="F:DNA binding"/>
    <property type="evidence" value="ECO:0007669"/>
    <property type="project" value="UniProtKB-KW"/>
</dbReference>
<keyword evidence="4 10" id="KW-0347">Helicase</keyword>
<dbReference type="PANTHER" id="PTHR13710:SF105">
    <property type="entry name" value="ATP-DEPENDENT DNA HELICASE Q1"/>
    <property type="match status" value="1"/>
</dbReference>
<feature type="domain" description="UvrD-like helicase ATP-binding" evidence="13">
    <location>
        <begin position="1043"/>
        <end position="1257"/>
    </location>
</feature>
<dbReference type="PROSITE" id="PS51192">
    <property type="entry name" value="HELICASE_ATP_BIND_1"/>
    <property type="match status" value="1"/>
</dbReference>
<dbReference type="CDD" id="cd17932">
    <property type="entry name" value="DEXQc_UvrD"/>
    <property type="match status" value="1"/>
</dbReference>
<dbReference type="EC" id="5.6.2.4" evidence="9"/>
<evidence type="ECO:0000259" key="11">
    <source>
        <dbReference type="PROSITE" id="PS51192"/>
    </source>
</evidence>
<gene>
    <name evidence="14" type="ORF">SAMN04488050_103132</name>
</gene>
<dbReference type="PANTHER" id="PTHR13710">
    <property type="entry name" value="DNA HELICASE RECQ FAMILY MEMBER"/>
    <property type="match status" value="1"/>
</dbReference>
<evidence type="ECO:0000256" key="9">
    <source>
        <dbReference type="ARBA" id="ARBA00034808"/>
    </source>
</evidence>
<evidence type="ECO:0000259" key="12">
    <source>
        <dbReference type="PROSITE" id="PS51194"/>
    </source>
</evidence>
<dbReference type="InterPro" id="IPR014001">
    <property type="entry name" value="Helicase_ATP-bd"/>
</dbReference>
<dbReference type="InterPro" id="IPR014017">
    <property type="entry name" value="DNA_helicase_UvrD-like_C"/>
</dbReference>
<feature type="domain" description="Helicase C-terminal" evidence="12">
    <location>
        <begin position="463"/>
        <end position="617"/>
    </location>
</feature>
<evidence type="ECO:0000256" key="5">
    <source>
        <dbReference type="ARBA" id="ARBA00022840"/>
    </source>
</evidence>
<dbReference type="GO" id="GO:0006281">
    <property type="term" value="P:DNA repair"/>
    <property type="evidence" value="ECO:0007669"/>
    <property type="project" value="TreeGrafter"/>
</dbReference>
<dbReference type="SUPFAM" id="SSF52540">
    <property type="entry name" value="P-loop containing nucleoside triphosphate hydrolases"/>
    <property type="match status" value="2"/>
</dbReference>
<dbReference type="EMBL" id="FOZW01000003">
    <property type="protein sequence ID" value="SFS64815.1"/>
    <property type="molecule type" value="Genomic_DNA"/>
</dbReference>
<evidence type="ECO:0000313" key="15">
    <source>
        <dbReference type="Proteomes" id="UP000199392"/>
    </source>
</evidence>
<proteinExistence type="inferred from homology"/>
<reference evidence="15" key="1">
    <citation type="submission" date="2016-10" db="EMBL/GenBank/DDBJ databases">
        <authorList>
            <person name="Varghese N."/>
            <person name="Submissions S."/>
        </authorList>
    </citation>
    <scope>NUCLEOTIDE SEQUENCE [LARGE SCALE GENOMIC DNA]</scope>
    <source>
        <strain evidence="15">DSM 26894</strain>
    </source>
</reference>
<protein>
    <recommendedName>
        <fullName evidence="9">DNA 3'-5' helicase</fullName>
        <ecNumber evidence="9">5.6.2.4</ecNumber>
    </recommendedName>
</protein>
<dbReference type="NCBIfam" id="TIGR00614">
    <property type="entry name" value="recQ_fam"/>
    <property type="match status" value="1"/>
</dbReference>
<evidence type="ECO:0000256" key="3">
    <source>
        <dbReference type="ARBA" id="ARBA00022801"/>
    </source>
</evidence>